<keyword evidence="4 8" id="KW-0067">ATP-binding</keyword>
<comment type="subcellular location">
    <subcellularLocation>
        <location evidence="8">Cytoplasm</location>
    </subcellularLocation>
</comment>
<dbReference type="SUPFAM" id="SSF52374">
    <property type="entry name" value="Nucleotidylyl transferase"/>
    <property type="match status" value="1"/>
</dbReference>
<dbReference type="Pfam" id="PF00579">
    <property type="entry name" value="tRNA-synt_1b"/>
    <property type="match status" value="1"/>
</dbReference>
<evidence type="ECO:0000313" key="10">
    <source>
        <dbReference type="EMBL" id="UTC24630.1"/>
    </source>
</evidence>
<dbReference type="HAMAP" id="MF_00140_B">
    <property type="entry name" value="Trp_tRNA_synth_B"/>
    <property type="match status" value="1"/>
</dbReference>
<feature type="short sequence motif" description="'KMSKS' region" evidence="8">
    <location>
        <begin position="189"/>
        <end position="193"/>
    </location>
</feature>
<comment type="catalytic activity">
    <reaction evidence="7 8">
        <text>tRNA(Trp) + L-tryptophan + ATP = L-tryptophyl-tRNA(Trp) + AMP + diphosphate + H(+)</text>
        <dbReference type="Rhea" id="RHEA:24080"/>
        <dbReference type="Rhea" id="RHEA-COMP:9671"/>
        <dbReference type="Rhea" id="RHEA-COMP:9705"/>
        <dbReference type="ChEBI" id="CHEBI:15378"/>
        <dbReference type="ChEBI" id="CHEBI:30616"/>
        <dbReference type="ChEBI" id="CHEBI:33019"/>
        <dbReference type="ChEBI" id="CHEBI:57912"/>
        <dbReference type="ChEBI" id="CHEBI:78442"/>
        <dbReference type="ChEBI" id="CHEBI:78535"/>
        <dbReference type="ChEBI" id="CHEBI:456215"/>
        <dbReference type="EC" id="6.1.1.2"/>
    </reaction>
</comment>
<comment type="subunit">
    <text evidence="8">Homodimer.</text>
</comment>
<comment type="similarity">
    <text evidence="1 8 9">Belongs to the class-I aminoacyl-tRNA synthetase family.</text>
</comment>
<dbReference type="EC" id="6.1.1.2" evidence="8"/>
<evidence type="ECO:0000256" key="2">
    <source>
        <dbReference type="ARBA" id="ARBA00022598"/>
    </source>
</evidence>
<feature type="binding site" evidence="8">
    <location>
        <begin position="189"/>
        <end position="193"/>
    </location>
    <ligand>
        <name>ATP</name>
        <dbReference type="ChEBI" id="CHEBI:30616"/>
    </ligand>
</feature>
<evidence type="ECO:0000313" key="11">
    <source>
        <dbReference type="Proteomes" id="UP001055955"/>
    </source>
</evidence>
<keyword evidence="8" id="KW-0963">Cytoplasm</keyword>
<evidence type="ECO:0000256" key="5">
    <source>
        <dbReference type="ARBA" id="ARBA00022917"/>
    </source>
</evidence>
<keyword evidence="5 8" id="KW-0648">Protein biosynthesis</keyword>
<feature type="binding site" evidence="8">
    <location>
        <begin position="3"/>
        <end position="5"/>
    </location>
    <ligand>
        <name>ATP</name>
        <dbReference type="ChEBI" id="CHEBI:30616"/>
    </ligand>
</feature>
<sequence length="323" mass="35821">MIQPSGDLGIGHYLGAIIHWLKLQEQGDSGLFAIADLHAITVPQSPEVLKKRTLDLVAFYLACGIDPDKSIIFTQSHVPQHAELAWILSCLTSIGELNRMTQFKDKTQHAKRERIGVGLHVYPVLMAADILAYQADKVPVGADQKQHLELARDLAIRFNDKFGQAFNVPEPVIASYGARIKSLTNPLKKMSKSDQDVNSYIALSDTPKLIEKKIMRAVTDSLNNFAYDVESQPGLASLIEMYSVLNDSTPMEVVAEFSGQGYGGFKKALAQDLIVRVGEIMDRFSQFRHDEQLLLDVLSKGAEQAKIRAQKTLNKVYEAQGLL</sequence>
<protein>
    <recommendedName>
        <fullName evidence="8">Tryptophan--tRNA ligase</fullName>
        <ecNumber evidence="8">6.1.1.2</ecNumber>
    </recommendedName>
    <alternativeName>
        <fullName evidence="8">Tryptophanyl-tRNA synthetase</fullName>
        <shortName evidence="8">TrpRS</shortName>
    </alternativeName>
</protein>
<dbReference type="CDD" id="cd00806">
    <property type="entry name" value="TrpRS_core"/>
    <property type="match status" value="1"/>
</dbReference>
<feature type="binding site" evidence="8">
    <location>
        <begin position="141"/>
        <end position="143"/>
    </location>
    <ligand>
        <name>ATP</name>
        <dbReference type="ChEBI" id="CHEBI:30616"/>
    </ligand>
</feature>
<comment type="function">
    <text evidence="8">Catalyzes the attachment of tryptophan to tRNA(Trp).</text>
</comment>
<dbReference type="RefSeq" id="WP_258568415.1">
    <property type="nucleotide sequence ID" value="NZ_CP092900.1"/>
</dbReference>
<dbReference type="InterPro" id="IPR050203">
    <property type="entry name" value="Trp-tRNA_synthetase"/>
</dbReference>
<dbReference type="PRINTS" id="PR01039">
    <property type="entry name" value="TRNASYNTHTRP"/>
</dbReference>
<dbReference type="InterPro" id="IPR002305">
    <property type="entry name" value="aa-tRNA-synth_Ic"/>
</dbReference>
<dbReference type="GO" id="GO:0004830">
    <property type="term" value="F:tryptophan-tRNA ligase activity"/>
    <property type="evidence" value="ECO:0007669"/>
    <property type="project" value="UniProtKB-EC"/>
</dbReference>
<evidence type="ECO:0000256" key="9">
    <source>
        <dbReference type="RuleBase" id="RU363036"/>
    </source>
</evidence>
<dbReference type="InterPro" id="IPR014729">
    <property type="entry name" value="Rossmann-like_a/b/a_fold"/>
</dbReference>
<keyword evidence="6 8" id="KW-0030">Aminoacyl-tRNA synthetase</keyword>
<dbReference type="Gene3D" id="1.10.240.10">
    <property type="entry name" value="Tyrosyl-Transfer RNA Synthetase"/>
    <property type="match status" value="1"/>
</dbReference>
<proteinExistence type="inferred from homology"/>
<reference evidence="10 11" key="1">
    <citation type="journal article" date="2022" name="Nat. Microbiol.">
        <title>The microbiome of a bacterivorous marine choanoflagellate contains a resource-demanding obligate bacterial associate.</title>
        <authorList>
            <person name="Needham D.M."/>
            <person name="Poirier C."/>
            <person name="Bachy C."/>
            <person name="George E.E."/>
            <person name="Wilken S."/>
            <person name="Yung C.C.M."/>
            <person name="Limardo A.J."/>
            <person name="Morando M."/>
            <person name="Sudek L."/>
            <person name="Malmstrom R.R."/>
            <person name="Keeling P.J."/>
            <person name="Santoro A.E."/>
            <person name="Worden A.Z."/>
        </authorList>
    </citation>
    <scope>NUCLEOTIDE SEQUENCE [LARGE SCALE GENOMIC DNA]</scope>
    <source>
        <strain evidence="10 11">Comchoano-1</strain>
    </source>
</reference>
<dbReference type="InterPro" id="IPR002306">
    <property type="entry name" value="Trp-tRNA-ligase"/>
</dbReference>
<evidence type="ECO:0000256" key="1">
    <source>
        <dbReference type="ARBA" id="ARBA00005594"/>
    </source>
</evidence>
<accession>A0ABY5DJA4</accession>
<evidence type="ECO:0000256" key="8">
    <source>
        <dbReference type="HAMAP-Rule" id="MF_00140"/>
    </source>
</evidence>
<dbReference type="InterPro" id="IPR024109">
    <property type="entry name" value="Trp-tRNA-ligase_bac-type"/>
</dbReference>
<keyword evidence="11" id="KW-1185">Reference proteome</keyword>
<evidence type="ECO:0000256" key="4">
    <source>
        <dbReference type="ARBA" id="ARBA00022840"/>
    </source>
</evidence>
<evidence type="ECO:0000256" key="6">
    <source>
        <dbReference type="ARBA" id="ARBA00023146"/>
    </source>
</evidence>
<gene>
    <name evidence="8 10" type="primary">trpS</name>
    <name evidence="10" type="ORF">MMH89_00420</name>
</gene>
<feature type="binding site" evidence="8">
    <location>
        <begin position="11"/>
        <end position="12"/>
    </location>
    <ligand>
        <name>ATP</name>
        <dbReference type="ChEBI" id="CHEBI:30616"/>
    </ligand>
</feature>
<dbReference type="PANTHER" id="PTHR43766">
    <property type="entry name" value="TRYPTOPHAN--TRNA LIGASE, MITOCHONDRIAL"/>
    <property type="match status" value="1"/>
</dbReference>
<feature type="binding site" evidence="8">
    <location>
        <position position="180"/>
    </location>
    <ligand>
        <name>ATP</name>
        <dbReference type="ChEBI" id="CHEBI:30616"/>
    </ligand>
</feature>
<dbReference type="EMBL" id="CP092900">
    <property type="protein sequence ID" value="UTC24630.1"/>
    <property type="molecule type" value="Genomic_DNA"/>
</dbReference>
<organism evidence="10 11">
    <name type="scientific">Candidatus Comchoanobacter bicostacola</name>
    <dbReference type="NCBI Taxonomy" id="2919598"/>
    <lineage>
        <taxon>Bacteria</taxon>
        <taxon>Pseudomonadati</taxon>
        <taxon>Pseudomonadota</taxon>
        <taxon>Gammaproteobacteria</taxon>
        <taxon>Candidatus Comchoanobacterales</taxon>
        <taxon>Candidatus Comchoanobacteraceae</taxon>
        <taxon>Candidatus Comchoanobacter</taxon>
    </lineage>
</organism>
<dbReference type="NCBIfam" id="TIGR00233">
    <property type="entry name" value="trpS"/>
    <property type="match status" value="1"/>
</dbReference>
<evidence type="ECO:0000256" key="3">
    <source>
        <dbReference type="ARBA" id="ARBA00022741"/>
    </source>
</evidence>
<keyword evidence="2 8" id="KW-0436">Ligase</keyword>
<dbReference type="Proteomes" id="UP001055955">
    <property type="component" value="Chromosome"/>
</dbReference>
<comment type="caution">
    <text evidence="8">Lacks conserved residue(s) required for the propagation of feature annotation.</text>
</comment>
<dbReference type="PANTHER" id="PTHR43766:SF1">
    <property type="entry name" value="TRYPTOPHAN--TRNA LIGASE, MITOCHONDRIAL"/>
    <property type="match status" value="1"/>
</dbReference>
<feature type="binding site" evidence="8">
    <location>
        <position position="129"/>
    </location>
    <ligand>
        <name>L-tryptophan</name>
        <dbReference type="ChEBI" id="CHEBI:57912"/>
    </ligand>
</feature>
<dbReference type="Gene3D" id="3.40.50.620">
    <property type="entry name" value="HUPs"/>
    <property type="match status" value="1"/>
</dbReference>
<keyword evidence="3 8" id="KW-0547">Nucleotide-binding</keyword>
<evidence type="ECO:0000256" key="7">
    <source>
        <dbReference type="ARBA" id="ARBA00049929"/>
    </source>
</evidence>
<name>A0ABY5DJA4_9GAMM</name>